<dbReference type="RefSeq" id="WP_379880381.1">
    <property type="nucleotide sequence ID" value="NZ_JBHPON010000001.1"/>
</dbReference>
<dbReference type="Proteomes" id="UP001596116">
    <property type="component" value="Unassembled WGS sequence"/>
</dbReference>
<sequence>MMRLNTYLLFKGQCEEAIKFYHSVLGGEISAMMKVAGSPAEPHFPPESKNEILHAALGFEGSSILASDCPPPMYEKMLGASICITLDNEKEAERLYKALSEGGEIIMAMEKTFFATKYAQFIDCFDTRWMIHCA</sequence>
<organism evidence="2 3">
    <name type="scientific">Hyphococcus aureus</name>
    <dbReference type="NCBI Taxonomy" id="2666033"/>
    <lineage>
        <taxon>Bacteria</taxon>
        <taxon>Pseudomonadati</taxon>
        <taxon>Pseudomonadota</taxon>
        <taxon>Alphaproteobacteria</taxon>
        <taxon>Parvularculales</taxon>
        <taxon>Parvularculaceae</taxon>
        <taxon>Hyphococcus</taxon>
    </lineage>
</organism>
<name>A0ABW1KUR2_9PROT</name>
<dbReference type="PANTHER" id="PTHR33990:SF1">
    <property type="entry name" value="PROTEIN YJDN"/>
    <property type="match status" value="1"/>
</dbReference>
<evidence type="ECO:0000259" key="1">
    <source>
        <dbReference type="Pfam" id="PF06983"/>
    </source>
</evidence>
<feature type="domain" description="PhnB-like" evidence="1">
    <location>
        <begin position="5"/>
        <end position="104"/>
    </location>
</feature>
<evidence type="ECO:0000313" key="2">
    <source>
        <dbReference type="EMBL" id="MFC6034302.1"/>
    </source>
</evidence>
<dbReference type="PANTHER" id="PTHR33990">
    <property type="entry name" value="PROTEIN YJDN-RELATED"/>
    <property type="match status" value="1"/>
</dbReference>
<dbReference type="InterPro" id="IPR029068">
    <property type="entry name" value="Glyas_Bleomycin-R_OHBP_Dase"/>
</dbReference>
<keyword evidence="3" id="KW-1185">Reference proteome</keyword>
<dbReference type="EMBL" id="JBHPON010000001">
    <property type="protein sequence ID" value="MFC6034302.1"/>
    <property type="molecule type" value="Genomic_DNA"/>
</dbReference>
<proteinExistence type="predicted"/>
<dbReference type="SUPFAM" id="SSF54593">
    <property type="entry name" value="Glyoxalase/Bleomycin resistance protein/Dihydroxybiphenyl dioxygenase"/>
    <property type="match status" value="1"/>
</dbReference>
<reference evidence="2 3" key="1">
    <citation type="submission" date="2024-09" db="EMBL/GenBank/DDBJ databases">
        <authorList>
            <person name="Zhang Z.-H."/>
        </authorList>
    </citation>
    <scope>NUCLEOTIDE SEQUENCE [LARGE SCALE GENOMIC DNA]</scope>
    <source>
        <strain evidence="2 3">HHTR114</strain>
    </source>
</reference>
<comment type="caution">
    <text evidence="2">The sequence shown here is derived from an EMBL/GenBank/DDBJ whole genome shotgun (WGS) entry which is preliminary data.</text>
</comment>
<accession>A0ABW1KUR2</accession>
<dbReference type="InterPro" id="IPR028973">
    <property type="entry name" value="PhnB-like"/>
</dbReference>
<evidence type="ECO:0000313" key="3">
    <source>
        <dbReference type="Proteomes" id="UP001596116"/>
    </source>
</evidence>
<dbReference type="CDD" id="cd06588">
    <property type="entry name" value="PhnB_like"/>
    <property type="match status" value="1"/>
</dbReference>
<gene>
    <name evidence="2" type="ORF">ACFMB1_02035</name>
</gene>
<protein>
    <submittedName>
        <fullName evidence="2">VOC family protein</fullName>
    </submittedName>
</protein>
<dbReference type="Pfam" id="PF06983">
    <property type="entry name" value="3-dmu-9_3-mt"/>
    <property type="match status" value="1"/>
</dbReference>
<dbReference type="Gene3D" id="3.10.180.10">
    <property type="entry name" value="2,3-Dihydroxybiphenyl 1,2-Dioxygenase, domain 1"/>
    <property type="match status" value="1"/>
</dbReference>